<organism evidence="2 3">
    <name type="scientific">Patagioenas fasciata monilis</name>
    <dbReference type="NCBI Taxonomy" id="372326"/>
    <lineage>
        <taxon>Eukaryota</taxon>
        <taxon>Metazoa</taxon>
        <taxon>Chordata</taxon>
        <taxon>Craniata</taxon>
        <taxon>Vertebrata</taxon>
        <taxon>Euteleostomi</taxon>
        <taxon>Archelosauria</taxon>
        <taxon>Archosauria</taxon>
        <taxon>Dinosauria</taxon>
        <taxon>Saurischia</taxon>
        <taxon>Theropoda</taxon>
        <taxon>Coelurosauria</taxon>
        <taxon>Aves</taxon>
        <taxon>Neognathae</taxon>
        <taxon>Neoaves</taxon>
        <taxon>Columbimorphae</taxon>
        <taxon>Columbiformes</taxon>
        <taxon>Columbidae</taxon>
        <taxon>Patagioenas</taxon>
    </lineage>
</organism>
<dbReference type="Proteomes" id="UP000190648">
    <property type="component" value="Unassembled WGS sequence"/>
</dbReference>
<evidence type="ECO:0000256" key="1">
    <source>
        <dbReference type="SAM" id="MobiDB-lite"/>
    </source>
</evidence>
<evidence type="ECO:0000313" key="3">
    <source>
        <dbReference type="Proteomes" id="UP000190648"/>
    </source>
</evidence>
<keyword evidence="3" id="KW-1185">Reference proteome</keyword>
<feature type="region of interest" description="Disordered" evidence="1">
    <location>
        <begin position="1"/>
        <end position="35"/>
    </location>
</feature>
<protein>
    <submittedName>
        <fullName evidence="2">Uncharacterized protein</fullName>
    </submittedName>
</protein>
<dbReference type="AlphaFoldDB" id="A0A1V4L0V6"/>
<feature type="compositionally biased region" description="Basic residues" evidence="1">
    <location>
        <begin position="1"/>
        <end position="18"/>
    </location>
</feature>
<reference evidence="2 3" key="1">
    <citation type="submission" date="2016-02" db="EMBL/GenBank/DDBJ databases">
        <title>Band-tailed pigeon sequencing and assembly.</title>
        <authorList>
            <person name="Soares A.E."/>
            <person name="Novak B.J."/>
            <person name="Rice E.S."/>
            <person name="O'Connell B."/>
            <person name="Chang D."/>
            <person name="Weber S."/>
            <person name="Shapiro B."/>
        </authorList>
    </citation>
    <scope>NUCLEOTIDE SEQUENCE [LARGE SCALE GENOMIC DNA]</scope>
    <source>
        <strain evidence="2">BTP2013</strain>
        <tissue evidence="2">Blood</tissue>
    </source>
</reference>
<dbReference type="EMBL" id="LSYS01000429">
    <property type="protein sequence ID" value="OPJ90256.1"/>
    <property type="molecule type" value="Genomic_DNA"/>
</dbReference>
<comment type="caution">
    <text evidence="2">The sequence shown here is derived from an EMBL/GenBank/DDBJ whole genome shotgun (WGS) entry which is preliminary data.</text>
</comment>
<name>A0A1V4L0V6_PATFA</name>
<evidence type="ECO:0000313" key="2">
    <source>
        <dbReference type="EMBL" id="OPJ90256.1"/>
    </source>
</evidence>
<sequence>MLRSRRSAKRAEKLKKRSKSDINREARGLGAGSRTVLPNVLKPVVNSSANLLQAPEEKQEGLINWNRNPGGVILKRQANVS</sequence>
<proteinExistence type="predicted"/>
<gene>
    <name evidence="2" type="ORF">AV530_014835</name>
</gene>
<accession>A0A1V4L0V6</accession>